<evidence type="ECO:0000313" key="2">
    <source>
        <dbReference type="Proteomes" id="UP001060085"/>
    </source>
</evidence>
<accession>A0ACB9ZL70</accession>
<evidence type="ECO:0000313" key="1">
    <source>
        <dbReference type="EMBL" id="KAI5647185.1"/>
    </source>
</evidence>
<name>A0ACB9ZL70_CATRO</name>
<reference evidence="2" key="1">
    <citation type="journal article" date="2023" name="Nat. Plants">
        <title>Single-cell RNA sequencing provides a high-resolution roadmap for understanding the multicellular compartmentation of specialized metabolism.</title>
        <authorList>
            <person name="Sun S."/>
            <person name="Shen X."/>
            <person name="Li Y."/>
            <person name="Li Y."/>
            <person name="Wang S."/>
            <person name="Li R."/>
            <person name="Zhang H."/>
            <person name="Shen G."/>
            <person name="Guo B."/>
            <person name="Wei J."/>
            <person name="Xu J."/>
            <person name="St-Pierre B."/>
            <person name="Chen S."/>
            <person name="Sun C."/>
        </authorList>
    </citation>
    <scope>NUCLEOTIDE SEQUENCE [LARGE SCALE GENOMIC DNA]</scope>
</reference>
<sequence length="229" mass="25656">MAEREQVRPLAPASERPISSDDDETALHHQQQQQVKKNFHRKRCIKCCIGITASSLLIIAIVMVILIFTVFKIKDPVIKLNGVTVDKLELMNGTSIPRPGSNITLTADVSVKNPNYASFRYKNTTTTLFYHETMIGEARGPPGKSKARRTMQMNITVHIITSRLIAHPMLTGDISGGLLPMTTYTRVGGRVKILKLINKYVVVKMNCSMSVNTTSRTIQDQKCKRKVQF</sequence>
<dbReference type="EMBL" id="CM044708">
    <property type="protein sequence ID" value="KAI5647185.1"/>
    <property type="molecule type" value="Genomic_DNA"/>
</dbReference>
<keyword evidence="2" id="KW-1185">Reference proteome</keyword>
<dbReference type="Proteomes" id="UP001060085">
    <property type="component" value="Linkage Group LG08"/>
</dbReference>
<comment type="caution">
    <text evidence="1">The sequence shown here is derived from an EMBL/GenBank/DDBJ whole genome shotgun (WGS) entry which is preliminary data.</text>
</comment>
<proteinExistence type="predicted"/>
<organism evidence="1 2">
    <name type="scientific">Catharanthus roseus</name>
    <name type="common">Madagascar periwinkle</name>
    <name type="synonym">Vinca rosea</name>
    <dbReference type="NCBI Taxonomy" id="4058"/>
    <lineage>
        <taxon>Eukaryota</taxon>
        <taxon>Viridiplantae</taxon>
        <taxon>Streptophyta</taxon>
        <taxon>Embryophyta</taxon>
        <taxon>Tracheophyta</taxon>
        <taxon>Spermatophyta</taxon>
        <taxon>Magnoliopsida</taxon>
        <taxon>eudicotyledons</taxon>
        <taxon>Gunneridae</taxon>
        <taxon>Pentapetalae</taxon>
        <taxon>asterids</taxon>
        <taxon>lamiids</taxon>
        <taxon>Gentianales</taxon>
        <taxon>Apocynaceae</taxon>
        <taxon>Rauvolfioideae</taxon>
        <taxon>Vinceae</taxon>
        <taxon>Catharanthinae</taxon>
        <taxon>Catharanthus</taxon>
    </lineage>
</organism>
<protein>
    <submittedName>
        <fullName evidence="1">Uncharacterized protein</fullName>
    </submittedName>
</protein>
<gene>
    <name evidence="1" type="ORF">M9H77_33190</name>
</gene>